<dbReference type="OrthoDB" id="4230779at2"/>
<dbReference type="GO" id="GO:0071949">
    <property type="term" value="F:FAD binding"/>
    <property type="evidence" value="ECO:0007669"/>
    <property type="project" value="InterPro"/>
</dbReference>
<feature type="domain" description="FAD-binding" evidence="1">
    <location>
        <begin position="273"/>
        <end position="313"/>
    </location>
</feature>
<dbReference type="InterPro" id="IPR051704">
    <property type="entry name" value="FAD_aromatic-hydroxylase"/>
</dbReference>
<evidence type="ECO:0000313" key="3">
    <source>
        <dbReference type="Proteomes" id="UP000248134"/>
    </source>
</evidence>
<protein>
    <submittedName>
        <fullName evidence="2">2-polyprenyl-6-methoxyphenol hydroxylase</fullName>
    </submittedName>
</protein>
<organism evidence="2 3">
    <name type="scientific">Rhodopseudomonas palustris</name>
    <dbReference type="NCBI Taxonomy" id="1076"/>
    <lineage>
        <taxon>Bacteria</taxon>
        <taxon>Pseudomonadati</taxon>
        <taxon>Pseudomonadota</taxon>
        <taxon>Alphaproteobacteria</taxon>
        <taxon>Hyphomicrobiales</taxon>
        <taxon>Nitrobacteraceae</taxon>
        <taxon>Rhodopseudomonas</taxon>
    </lineage>
</organism>
<reference evidence="2 3" key="1">
    <citation type="submission" date="2018-06" db="EMBL/GenBank/DDBJ databases">
        <title>Draft Whole-Genome Sequence of the purple photosynthetic bacterium Rhodospeudomonas palustris XCP.</title>
        <authorList>
            <person name="Rayyan A."/>
            <person name="Meyer T.E."/>
            <person name="Kyndt J.A."/>
        </authorList>
    </citation>
    <scope>NUCLEOTIDE SEQUENCE [LARGE SCALE GENOMIC DNA]</scope>
    <source>
        <strain evidence="2 3">XCP</strain>
    </source>
</reference>
<gene>
    <name evidence="2" type="ORF">DNX69_01585</name>
</gene>
<dbReference type="Pfam" id="PF01494">
    <property type="entry name" value="FAD_binding_3"/>
    <property type="match status" value="2"/>
</dbReference>
<evidence type="ECO:0000313" key="2">
    <source>
        <dbReference type="EMBL" id="PZA13779.1"/>
    </source>
</evidence>
<name>A0A323UN22_RHOPL</name>
<dbReference type="Gene3D" id="3.50.50.60">
    <property type="entry name" value="FAD/NAD(P)-binding domain"/>
    <property type="match status" value="1"/>
</dbReference>
<comment type="caution">
    <text evidence="2">The sequence shown here is derived from an EMBL/GenBank/DDBJ whole genome shotgun (WGS) entry which is preliminary data.</text>
</comment>
<dbReference type="PANTHER" id="PTHR46865:SF8">
    <property type="entry name" value="POSSIBLE OXIDOREDUCTASE"/>
    <property type="match status" value="1"/>
</dbReference>
<dbReference type="RefSeq" id="WP_110784277.1">
    <property type="nucleotide sequence ID" value="NZ_QKQS01000003.1"/>
</dbReference>
<evidence type="ECO:0000259" key="1">
    <source>
        <dbReference type="Pfam" id="PF01494"/>
    </source>
</evidence>
<accession>A0A323UN22</accession>
<dbReference type="InterPro" id="IPR036188">
    <property type="entry name" value="FAD/NAD-bd_sf"/>
</dbReference>
<dbReference type="PANTHER" id="PTHR46865">
    <property type="entry name" value="OXIDOREDUCTASE-RELATED"/>
    <property type="match status" value="1"/>
</dbReference>
<proteinExistence type="predicted"/>
<dbReference type="PRINTS" id="PR00420">
    <property type="entry name" value="RNGMNOXGNASE"/>
</dbReference>
<dbReference type="InterPro" id="IPR002938">
    <property type="entry name" value="FAD-bd"/>
</dbReference>
<feature type="domain" description="FAD-binding" evidence="1">
    <location>
        <begin position="7"/>
        <end position="165"/>
    </location>
</feature>
<sequence length="385" mass="42486">MKTPLAVIVGAGVAGLAAAWWLQRIGWRTLIVERSGSLRDSGYMIGLSGPGYDAVTRMGLLPLLQSASYEINENVYRDRHGKEILRLRYRDVLRGLPYLAVRRSDLVDVMREAINSDTEIRLGTTVTTITETADLVTVGLSDGTTIKADLLIGADGVRSACRQTLFGNADCLVPLGYRFAVYDIDVSVPIDADFLSYTEPGHLAEYYALKDGHLAAMHVWRDVDSSWLPPEQRWALLDRVVARSHLDVRRFMEMARSGPPPTLDSLILVDLPRWSKGRVTLLGDSAHCLTLVSGQGAGMAIASAELLAQALARTSVPEALRQHDASLRPAIHRLQLRSRRMATMFIPNSAAGFYVRNLILRHMPRPWLGRYLASAARSEVSLISS</sequence>
<dbReference type="AlphaFoldDB" id="A0A323UN22"/>
<dbReference type="SUPFAM" id="SSF51905">
    <property type="entry name" value="FAD/NAD(P)-binding domain"/>
    <property type="match status" value="1"/>
</dbReference>
<dbReference type="EMBL" id="QKQS01000003">
    <property type="protein sequence ID" value="PZA13779.1"/>
    <property type="molecule type" value="Genomic_DNA"/>
</dbReference>
<dbReference type="Proteomes" id="UP000248134">
    <property type="component" value="Unassembled WGS sequence"/>
</dbReference>